<keyword evidence="2" id="KW-1185">Reference proteome</keyword>
<dbReference type="EMBL" id="JAQIZT010000018">
    <property type="protein sequence ID" value="KAJ6957065.1"/>
    <property type="molecule type" value="Genomic_DNA"/>
</dbReference>
<comment type="caution">
    <text evidence="1">The sequence shown here is derived from an EMBL/GenBank/DDBJ whole genome shotgun (WGS) entry which is preliminary data.</text>
</comment>
<sequence>MIKVDDEEYRASCLLVKTSSPDAYFLKEAAENFQVHAFMFYNARESKQILTTYMKLGQQKQGRTRVFTRALHTSASKAFKDLAC</sequence>
<proteinExistence type="predicted"/>
<reference evidence="1 2" key="1">
    <citation type="journal article" date="2023" name="Mol. Ecol. Resour.">
        <title>Chromosome-level genome assembly of a triploid poplar Populus alba 'Berolinensis'.</title>
        <authorList>
            <person name="Chen S."/>
            <person name="Yu Y."/>
            <person name="Wang X."/>
            <person name="Wang S."/>
            <person name="Zhang T."/>
            <person name="Zhou Y."/>
            <person name="He R."/>
            <person name="Meng N."/>
            <person name="Wang Y."/>
            <person name="Liu W."/>
            <person name="Liu Z."/>
            <person name="Liu J."/>
            <person name="Guo Q."/>
            <person name="Huang H."/>
            <person name="Sederoff R.R."/>
            <person name="Wang G."/>
            <person name="Qu G."/>
            <person name="Chen S."/>
        </authorList>
    </citation>
    <scope>NUCLEOTIDE SEQUENCE [LARGE SCALE GENOMIC DNA]</scope>
    <source>
        <strain evidence="1">SC-2020</strain>
    </source>
</reference>
<organism evidence="1 2">
    <name type="scientific">Populus alba x Populus x berolinensis</name>
    <dbReference type="NCBI Taxonomy" id="444605"/>
    <lineage>
        <taxon>Eukaryota</taxon>
        <taxon>Viridiplantae</taxon>
        <taxon>Streptophyta</taxon>
        <taxon>Embryophyta</taxon>
        <taxon>Tracheophyta</taxon>
        <taxon>Spermatophyta</taxon>
        <taxon>Magnoliopsida</taxon>
        <taxon>eudicotyledons</taxon>
        <taxon>Gunneridae</taxon>
        <taxon>Pentapetalae</taxon>
        <taxon>rosids</taxon>
        <taxon>fabids</taxon>
        <taxon>Malpighiales</taxon>
        <taxon>Salicaceae</taxon>
        <taxon>Saliceae</taxon>
        <taxon>Populus</taxon>
    </lineage>
</organism>
<accession>A0AAD6LAF4</accession>
<evidence type="ECO:0000313" key="2">
    <source>
        <dbReference type="Proteomes" id="UP001164929"/>
    </source>
</evidence>
<evidence type="ECO:0000313" key="1">
    <source>
        <dbReference type="EMBL" id="KAJ6957065.1"/>
    </source>
</evidence>
<name>A0AAD6LAF4_9ROSI</name>
<protein>
    <submittedName>
        <fullName evidence="1">Uncharacterized protein</fullName>
    </submittedName>
</protein>
<gene>
    <name evidence="1" type="ORF">NC653_039096</name>
</gene>
<dbReference type="Proteomes" id="UP001164929">
    <property type="component" value="Chromosome 18"/>
</dbReference>
<dbReference type="AlphaFoldDB" id="A0AAD6LAF4"/>